<dbReference type="Proteomes" id="UP001488805">
    <property type="component" value="Unassembled WGS sequence"/>
</dbReference>
<dbReference type="AlphaFoldDB" id="A0AAW1FP10"/>
<protein>
    <recommendedName>
        <fullName evidence="3">Secreted protein</fullName>
    </recommendedName>
</protein>
<sequence length="115" mass="12229">MLLLLAYGGAMFLLGSYAAAAVVSVMQASSLAASIASKFSKLEPTTVTATRASCRLCLCYCRGLDLWVFSLRLYRRPEACSPLCPRHCQPVSAVSSWSWSSATGAAPATTKTKSE</sequence>
<comment type="caution">
    <text evidence="1">The sequence shown here is derived from an EMBL/GenBank/DDBJ whole genome shotgun (WGS) entry which is preliminary data.</text>
</comment>
<gene>
    <name evidence="1" type="ORF">VZT92_006170</name>
</gene>
<reference evidence="1 2" key="1">
    <citation type="journal article" date="2024" name="Genome Biol. Evol.">
        <title>Chromosome-level genome assembly of the viviparous eelpout Zoarces viviparus.</title>
        <authorList>
            <person name="Fuhrmann N."/>
            <person name="Brasseur M.V."/>
            <person name="Bakowski C.E."/>
            <person name="Podsiadlowski L."/>
            <person name="Prost S."/>
            <person name="Krehenwinkel H."/>
            <person name="Mayer C."/>
        </authorList>
    </citation>
    <scope>NUCLEOTIDE SEQUENCE [LARGE SCALE GENOMIC DNA]</scope>
    <source>
        <strain evidence="1">NO-MEL_2022_Ind0_liver</strain>
    </source>
</reference>
<proteinExistence type="predicted"/>
<evidence type="ECO:0008006" key="3">
    <source>
        <dbReference type="Google" id="ProtNLM"/>
    </source>
</evidence>
<dbReference type="EMBL" id="JBCEZU010000045">
    <property type="protein sequence ID" value="KAK9536386.1"/>
    <property type="molecule type" value="Genomic_DNA"/>
</dbReference>
<name>A0AAW1FP10_ZOAVI</name>
<keyword evidence="2" id="KW-1185">Reference proteome</keyword>
<evidence type="ECO:0000313" key="1">
    <source>
        <dbReference type="EMBL" id="KAK9536386.1"/>
    </source>
</evidence>
<evidence type="ECO:0000313" key="2">
    <source>
        <dbReference type="Proteomes" id="UP001488805"/>
    </source>
</evidence>
<organism evidence="1 2">
    <name type="scientific">Zoarces viviparus</name>
    <name type="common">Viviparous eelpout</name>
    <name type="synonym">Blennius viviparus</name>
    <dbReference type="NCBI Taxonomy" id="48416"/>
    <lineage>
        <taxon>Eukaryota</taxon>
        <taxon>Metazoa</taxon>
        <taxon>Chordata</taxon>
        <taxon>Craniata</taxon>
        <taxon>Vertebrata</taxon>
        <taxon>Euteleostomi</taxon>
        <taxon>Actinopterygii</taxon>
        <taxon>Neopterygii</taxon>
        <taxon>Teleostei</taxon>
        <taxon>Neoteleostei</taxon>
        <taxon>Acanthomorphata</taxon>
        <taxon>Eupercaria</taxon>
        <taxon>Perciformes</taxon>
        <taxon>Cottioidei</taxon>
        <taxon>Zoarcales</taxon>
        <taxon>Zoarcidae</taxon>
        <taxon>Zoarcinae</taxon>
        <taxon>Zoarces</taxon>
    </lineage>
</organism>
<accession>A0AAW1FP10</accession>